<dbReference type="GO" id="GO:0042783">
    <property type="term" value="P:symbiont-mediated evasion of host immune response"/>
    <property type="evidence" value="ECO:0007669"/>
    <property type="project" value="InterPro"/>
</dbReference>
<dbReference type="SUPFAM" id="SSF118251">
    <property type="entry name" value="Variant surface glycoprotein MITAT 1.2, VSG 221, C-terminal domain"/>
    <property type="match status" value="1"/>
</dbReference>
<keyword evidence="3" id="KW-1003">Cell membrane</keyword>
<keyword evidence="7" id="KW-0449">Lipoprotein</keyword>
<dbReference type="Gene3D" id="4.10.110.20">
    <property type="entry name" value="Variant surface glycoprotein MITAT 1.2, VSG 221, C-terminal domain"/>
    <property type="match status" value="1"/>
</dbReference>
<dbReference type="InterPro" id="IPR019609">
    <property type="entry name" value="Variant_surf_glycoprt_trypan_C"/>
</dbReference>
<evidence type="ECO:0000256" key="2">
    <source>
        <dbReference type="ARBA" id="ARBA00004609"/>
    </source>
</evidence>
<dbReference type="EMBL" id="KY404335">
    <property type="protein sequence ID" value="ARB50586.1"/>
    <property type="molecule type" value="Genomic_DNA"/>
</dbReference>
<evidence type="ECO:0000313" key="11">
    <source>
        <dbReference type="EMBL" id="ARB50586.1"/>
    </source>
</evidence>
<dbReference type="InterPro" id="IPR001812">
    <property type="entry name" value="Trypano_VSG_A_N_dom"/>
</dbReference>
<dbReference type="VEuPathDB" id="TriTrypDB:Tb427_000327500"/>
<name>A0A1V0FZ53_9TRYP</name>
<dbReference type="Pfam" id="PF10659">
    <property type="entry name" value="Trypan_glycop_C"/>
    <property type="match status" value="1"/>
</dbReference>
<keyword evidence="6" id="KW-0325">Glycoprotein</keyword>
<dbReference type="GO" id="GO:0098552">
    <property type="term" value="C:side of membrane"/>
    <property type="evidence" value="ECO:0007669"/>
    <property type="project" value="UniProtKB-KW"/>
</dbReference>
<feature type="chain" id="PRO_5013069917" evidence="8">
    <location>
        <begin position="26"/>
        <end position="500"/>
    </location>
</feature>
<dbReference type="VEuPathDB" id="TriTrypDB:Tb927.5.5510"/>
<protein>
    <submittedName>
        <fullName evidence="11">Variant surface glycoprotein</fullName>
    </submittedName>
</protein>
<organism evidence="11">
    <name type="scientific">Trypanosoma brucei</name>
    <dbReference type="NCBI Taxonomy" id="5691"/>
    <lineage>
        <taxon>Eukaryota</taxon>
        <taxon>Discoba</taxon>
        <taxon>Euglenozoa</taxon>
        <taxon>Kinetoplastea</taxon>
        <taxon>Metakinetoplastina</taxon>
        <taxon>Trypanosomatida</taxon>
        <taxon>Trypanosomatidae</taxon>
        <taxon>Trypanosoma</taxon>
    </lineage>
</organism>
<keyword evidence="4" id="KW-0336">GPI-anchor</keyword>
<feature type="domain" description="Trypanosome variant surface glycoprotein A-type N-terminal" evidence="9">
    <location>
        <begin position="17"/>
        <end position="382"/>
    </location>
</feature>
<comment type="subcellular location">
    <subcellularLocation>
        <location evidence="2">Cell membrane</location>
        <topology evidence="2">Lipid-anchor</topology>
        <topology evidence="2">GPI-anchor</topology>
    </subcellularLocation>
</comment>
<evidence type="ECO:0000259" key="10">
    <source>
        <dbReference type="Pfam" id="PF10659"/>
    </source>
</evidence>
<evidence type="ECO:0000256" key="5">
    <source>
        <dbReference type="ARBA" id="ARBA00023136"/>
    </source>
</evidence>
<evidence type="ECO:0000256" key="6">
    <source>
        <dbReference type="ARBA" id="ARBA00023180"/>
    </source>
</evidence>
<sequence length="500" mass="52095">MIGSFRQATAIAAAAALVFSAGVTAVGDGIKEAGWKPLCGLTVTLEKAADLALGQIQQVTTCAEQYTLASLKLQILAQMETNDTKQLGYSALAAAAAAKADMARQTLATLQSEDIPGLFYAGDLRGNIGGVLNLLMAGDKGTTTNFCLANSGGTGKADNLDSVTCANKFHSVKGKTTKLGNEITPTGFKNVATDNAISNGGATDGKCVLTTAPSDGTSTFFKNQADTTIMSGTVKLKAHDTTGEWIINAGHPIAEAGQASGSNLLAKTYNALQGIERRDISGCTADSIESAVEGAATAAEYVAALTEMLKKPPYNLQTPKLEVTANQLKADISGPANTGMKQLLTEIKQKQAKGVETTGATTSNLEALNSLADLLKVLSYYTNERSRQVTNLQKEVADAQAKSTPPSAKATETDETCKAKGLGADCKDGCKVEGTGEKAKCVVDDSKFTTQTNTTPTGEGATAKEEGKKCSEKTKQEECKDGCKWEGKECKDSSILVNKH</sequence>
<keyword evidence="5" id="KW-0472">Membrane</keyword>
<dbReference type="InterPro" id="IPR027446">
    <property type="entry name" value="VSG_C_dom_sf"/>
</dbReference>
<evidence type="ECO:0000256" key="7">
    <source>
        <dbReference type="ARBA" id="ARBA00023288"/>
    </source>
</evidence>
<reference evidence="11" key="1">
    <citation type="submission" date="2016-12" db="EMBL/GenBank/DDBJ databases">
        <title>Extending the VSGnome of Trypanosoma brucei strain TREU927.</title>
        <authorList>
            <person name="Cross G.A."/>
        </authorList>
    </citation>
    <scope>NUCLEOTIDE SEQUENCE</scope>
    <source>
        <strain evidence="11">Tb927.99.218</strain>
    </source>
</reference>
<dbReference type="Gene3D" id="3.90.150.10">
    <property type="entry name" value="Variant Surface Glycoprotein, subunit A domain 1"/>
    <property type="match status" value="1"/>
</dbReference>
<keyword evidence="8" id="KW-0732">Signal</keyword>
<evidence type="ECO:0000256" key="8">
    <source>
        <dbReference type="SAM" id="SignalP"/>
    </source>
</evidence>
<feature type="domain" description="Trypanosome variant surface glycoprotein C-terminal" evidence="10">
    <location>
        <begin position="417"/>
        <end position="500"/>
    </location>
</feature>
<dbReference type="AlphaFoldDB" id="A0A1V0FZ53"/>
<proteinExistence type="predicted"/>
<comment type="function">
    <text evidence="1">VSG forms a coat on the surface of the parasite. The trypanosome evades the immune response of the host by expressing a series of antigenically distinct VSGs from an estimated 1000 VSG genes.</text>
</comment>
<accession>A0A1V0FZ53</accession>
<evidence type="ECO:0000256" key="3">
    <source>
        <dbReference type="ARBA" id="ARBA00022475"/>
    </source>
</evidence>
<dbReference type="Pfam" id="PF00913">
    <property type="entry name" value="Trypan_glycop"/>
    <property type="match status" value="1"/>
</dbReference>
<evidence type="ECO:0000256" key="4">
    <source>
        <dbReference type="ARBA" id="ARBA00022622"/>
    </source>
</evidence>
<feature type="signal peptide" evidence="8">
    <location>
        <begin position="1"/>
        <end position="25"/>
    </location>
</feature>
<dbReference type="Gene3D" id="1.10.470.10">
    <property type="entry name" value="Variant Surface Glycoprotein, subunit A, domain 2"/>
    <property type="match status" value="1"/>
</dbReference>
<dbReference type="SUPFAM" id="SSF58087">
    <property type="entry name" value="Variant surface glycoprotein (N-terminal domain)"/>
    <property type="match status" value="1"/>
</dbReference>
<evidence type="ECO:0000256" key="1">
    <source>
        <dbReference type="ARBA" id="ARBA00002523"/>
    </source>
</evidence>
<dbReference type="GO" id="GO:0005886">
    <property type="term" value="C:plasma membrane"/>
    <property type="evidence" value="ECO:0007669"/>
    <property type="project" value="UniProtKB-SubCell"/>
</dbReference>
<evidence type="ECO:0000259" key="9">
    <source>
        <dbReference type="Pfam" id="PF00913"/>
    </source>
</evidence>